<gene>
    <name evidence="1" type="ORF">PCAL00307_LOCUS15291</name>
    <name evidence="2" type="ORF">PECAL_3P03220</name>
</gene>
<dbReference type="Proteomes" id="UP000789595">
    <property type="component" value="Unassembled WGS sequence"/>
</dbReference>
<evidence type="ECO:0000313" key="1">
    <source>
        <dbReference type="EMBL" id="CAE0699855.1"/>
    </source>
</evidence>
<reference evidence="1" key="1">
    <citation type="submission" date="2021-01" db="EMBL/GenBank/DDBJ databases">
        <authorList>
            <person name="Corre E."/>
            <person name="Pelletier E."/>
            <person name="Niang G."/>
            <person name="Scheremetjew M."/>
            <person name="Finn R."/>
            <person name="Kale V."/>
            <person name="Holt S."/>
            <person name="Cochrane G."/>
            <person name="Meng A."/>
            <person name="Brown T."/>
            <person name="Cohen L."/>
        </authorList>
    </citation>
    <scope>NUCLEOTIDE SEQUENCE</scope>
    <source>
        <strain evidence="1">CCMP1756</strain>
    </source>
</reference>
<dbReference type="EMBL" id="HBIW01017733">
    <property type="protein sequence ID" value="CAE0699855.1"/>
    <property type="molecule type" value="Transcribed_RNA"/>
</dbReference>
<accession>A0A7S4A082</accession>
<evidence type="ECO:0000313" key="2">
    <source>
        <dbReference type="EMBL" id="CAH0370434.1"/>
    </source>
</evidence>
<dbReference type="EMBL" id="CAKKNE010000003">
    <property type="protein sequence ID" value="CAH0370434.1"/>
    <property type="molecule type" value="Genomic_DNA"/>
</dbReference>
<name>A0A7S4A082_9STRA</name>
<reference evidence="2" key="2">
    <citation type="submission" date="2021-11" db="EMBL/GenBank/DDBJ databases">
        <authorList>
            <consortium name="Genoscope - CEA"/>
            <person name="William W."/>
        </authorList>
    </citation>
    <scope>NUCLEOTIDE SEQUENCE</scope>
</reference>
<evidence type="ECO:0000313" key="3">
    <source>
        <dbReference type="Proteomes" id="UP000789595"/>
    </source>
</evidence>
<keyword evidence="3" id="KW-1185">Reference proteome</keyword>
<sequence>MSDAVDAAADGAAEAMETVATTTTTLATSALATISTYVSAHVAATRDEAVRFCSDVTEKALASLEPETSLYVQDVAQALKEVWQSLLLLIKALYAFLKLVGEPLLRKLAQAIQKQPTNVKAAEVALLLTIFVLWRVEAYPRGRKMLKRWHRAFVIRRVSFDAKRNKIKRAYRRALEHMDSKSRACMSVAPHVAFFAVILLVRHVNPTLSTGFWTSPYIVFVCLSLRLVNTDAALKKAAALDKVEDIVSANRRRYSEDPRAASARAAVTEQLKFWSIVGFLAGIRGGLRALPYAINLFEDDIAVLEEVRGVFLVWLLYMGTDLAHTIIGRLLRSYTTPPVPQPSYRDQRDPWWVNEAIRRSLPGFIAKRIGDGSRIRAKTLEIWFDVDGWRALAVGTVTLITVGPVCRAGAACVGFVLPTIAALRCGRAPPSRPCYRDLAAATDARARRYLAYGAVLGVREVLLLHDSVRQVYSYMPFRNHADIVVFLWLQLPVFQGAVALHARWTRRYMAIVEKFRDKD</sequence>
<dbReference type="OrthoDB" id="10009287at2759"/>
<organism evidence="1">
    <name type="scientific">Pelagomonas calceolata</name>
    <dbReference type="NCBI Taxonomy" id="35677"/>
    <lineage>
        <taxon>Eukaryota</taxon>
        <taxon>Sar</taxon>
        <taxon>Stramenopiles</taxon>
        <taxon>Ochrophyta</taxon>
        <taxon>Pelagophyceae</taxon>
        <taxon>Pelagomonadales</taxon>
        <taxon>Pelagomonadaceae</taxon>
        <taxon>Pelagomonas</taxon>
    </lineage>
</organism>
<protein>
    <submittedName>
        <fullName evidence="1">Uncharacterized protein</fullName>
    </submittedName>
</protein>
<proteinExistence type="predicted"/>
<dbReference type="AlphaFoldDB" id="A0A7S4A082"/>